<dbReference type="Proteomes" id="UP000054217">
    <property type="component" value="Unassembled WGS sequence"/>
</dbReference>
<name>A0A0C3NYU3_PISTI</name>
<dbReference type="InParanoid" id="A0A0C3NYU3"/>
<keyword evidence="2" id="KW-1185">Reference proteome</keyword>
<proteinExistence type="predicted"/>
<evidence type="ECO:0000313" key="1">
    <source>
        <dbReference type="EMBL" id="KIO05990.1"/>
    </source>
</evidence>
<dbReference type="HOGENOM" id="CLU_3051340_0_0_1"/>
<accession>A0A0C3NYU3</accession>
<dbReference type="EMBL" id="KN831964">
    <property type="protein sequence ID" value="KIO05990.1"/>
    <property type="molecule type" value="Genomic_DNA"/>
</dbReference>
<protein>
    <submittedName>
        <fullName evidence="1">Uncharacterized protein</fullName>
    </submittedName>
</protein>
<dbReference type="AlphaFoldDB" id="A0A0C3NYU3"/>
<organism evidence="1 2">
    <name type="scientific">Pisolithus tinctorius Marx 270</name>
    <dbReference type="NCBI Taxonomy" id="870435"/>
    <lineage>
        <taxon>Eukaryota</taxon>
        <taxon>Fungi</taxon>
        <taxon>Dikarya</taxon>
        <taxon>Basidiomycota</taxon>
        <taxon>Agaricomycotina</taxon>
        <taxon>Agaricomycetes</taxon>
        <taxon>Agaricomycetidae</taxon>
        <taxon>Boletales</taxon>
        <taxon>Sclerodermatineae</taxon>
        <taxon>Pisolithaceae</taxon>
        <taxon>Pisolithus</taxon>
    </lineage>
</organism>
<evidence type="ECO:0000313" key="2">
    <source>
        <dbReference type="Proteomes" id="UP000054217"/>
    </source>
</evidence>
<reference evidence="1 2" key="1">
    <citation type="submission" date="2014-04" db="EMBL/GenBank/DDBJ databases">
        <authorList>
            <consortium name="DOE Joint Genome Institute"/>
            <person name="Kuo A."/>
            <person name="Kohler A."/>
            <person name="Costa M.D."/>
            <person name="Nagy L.G."/>
            <person name="Floudas D."/>
            <person name="Copeland A."/>
            <person name="Barry K.W."/>
            <person name="Cichocki N."/>
            <person name="Veneault-Fourrey C."/>
            <person name="LaButti K."/>
            <person name="Lindquist E.A."/>
            <person name="Lipzen A."/>
            <person name="Lundell T."/>
            <person name="Morin E."/>
            <person name="Murat C."/>
            <person name="Sun H."/>
            <person name="Tunlid A."/>
            <person name="Henrissat B."/>
            <person name="Grigoriev I.V."/>
            <person name="Hibbett D.S."/>
            <person name="Martin F."/>
            <person name="Nordberg H.P."/>
            <person name="Cantor M.N."/>
            <person name="Hua S.X."/>
        </authorList>
    </citation>
    <scope>NUCLEOTIDE SEQUENCE [LARGE SCALE GENOMIC DNA]</scope>
    <source>
        <strain evidence="1 2">Marx 270</strain>
    </source>
</reference>
<sequence length="54" mass="6222">MDNISSHVHTTTPTTYYTTKQFQLQAARSIHIFTIPTSAKPLTPHHRIYDPVTR</sequence>
<reference evidence="2" key="2">
    <citation type="submission" date="2015-01" db="EMBL/GenBank/DDBJ databases">
        <title>Evolutionary Origins and Diversification of the Mycorrhizal Mutualists.</title>
        <authorList>
            <consortium name="DOE Joint Genome Institute"/>
            <consortium name="Mycorrhizal Genomics Consortium"/>
            <person name="Kohler A."/>
            <person name="Kuo A."/>
            <person name="Nagy L.G."/>
            <person name="Floudas D."/>
            <person name="Copeland A."/>
            <person name="Barry K.W."/>
            <person name="Cichocki N."/>
            <person name="Veneault-Fourrey C."/>
            <person name="LaButti K."/>
            <person name="Lindquist E.A."/>
            <person name="Lipzen A."/>
            <person name="Lundell T."/>
            <person name="Morin E."/>
            <person name="Murat C."/>
            <person name="Riley R."/>
            <person name="Ohm R."/>
            <person name="Sun H."/>
            <person name="Tunlid A."/>
            <person name="Henrissat B."/>
            <person name="Grigoriev I.V."/>
            <person name="Hibbett D.S."/>
            <person name="Martin F."/>
        </authorList>
    </citation>
    <scope>NUCLEOTIDE SEQUENCE [LARGE SCALE GENOMIC DNA]</scope>
    <source>
        <strain evidence="2">Marx 270</strain>
    </source>
</reference>
<gene>
    <name evidence="1" type="ORF">M404DRAFT_999215</name>
</gene>